<accession>A0A1Q4P1R2</accession>
<proteinExistence type="predicted"/>
<evidence type="ECO:0008006" key="3">
    <source>
        <dbReference type="Google" id="ProtNLM"/>
    </source>
</evidence>
<dbReference type="Proteomes" id="UP000185770">
    <property type="component" value="Unassembled WGS sequence"/>
</dbReference>
<dbReference type="NCBIfam" id="TIGR01725">
    <property type="entry name" value="phge_HK97_gp10"/>
    <property type="match status" value="1"/>
</dbReference>
<sequence length="130" mass="14199">MIAMNVSGMAELARRLETIRREVTNHILPEAGHAALAPVLGTMRQCADRGVPKSEPSLSAGIAIRPIVTGWNAVTLRVGPSKQHYHRALAQEYGTATQAAAPFIRPALDHHKHQVLRILAANVRYGIENR</sequence>
<dbReference type="EMBL" id="MJAO01000007">
    <property type="protein sequence ID" value="OKB67069.1"/>
    <property type="molecule type" value="Genomic_DNA"/>
</dbReference>
<dbReference type="OrthoDB" id="5736381at2"/>
<evidence type="ECO:0000313" key="1">
    <source>
        <dbReference type="EMBL" id="OKB67069.1"/>
    </source>
</evidence>
<reference evidence="1 2" key="1">
    <citation type="submission" date="2016-09" db="EMBL/GenBank/DDBJ databases">
        <title>Serratia marcescens MSU-97 and epiphytic antimycotic-producing bacteria.</title>
        <authorList>
            <person name="Matilla M.A."/>
        </authorList>
    </citation>
    <scope>NUCLEOTIDE SEQUENCE [LARGE SCALE GENOMIC DNA]</scope>
    <source>
        <strain evidence="1 2">MSU-97</strain>
    </source>
</reference>
<organism evidence="1 2">
    <name type="scientific">Serratia marcescens</name>
    <dbReference type="NCBI Taxonomy" id="615"/>
    <lineage>
        <taxon>Bacteria</taxon>
        <taxon>Pseudomonadati</taxon>
        <taxon>Pseudomonadota</taxon>
        <taxon>Gammaproteobacteria</taxon>
        <taxon>Enterobacterales</taxon>
        <taxon>Yersiniaceae</taxon>
        <taxon>Serratia</taxon>
    </lineage>
</organism>
<dbReference type="AlphaFoldDB" id="A0A1Q4P1R2"/>
<protein>
    <recommendedName>
        <fullName evidence="3">HK97 gp10 family phage protein</fullName>
    </recommendedName>
</protein>
<dbReference type="InterPro" id="IPR010064">
    <property type="entry name" value="HK97-gp10_tail"/>
</dbReference>
<gene>
    <name evidence="1" type="ORF">BHU62_08405</name>
</gene>
<comment type="caution">
    <text evidence="1">The sequence shown here is derived from an EMBL/GenBank/DDBJ whole genome shotgun (WGS) entry which is preliminary data.</text>
</comment>
<name>A0A1Q4P1R2_SERMA</name>
<evidence type="ECO:0000313" key="2">
    <source>
        <dbReference type="Proteomes" id="UP000185770"/>
    </source>
</evidence>